<proteinExistence type="inferred from homology"/>
<keyword evidence="7 14" id="KW-0812">Transmembrane</keyword>
<name>A0AAD5H780_9CHLO</name>
<evidence type="ECO:0000256" key="13">
    <source>
        <dbReference type="ARBA" id="ARBA00023315"/>
    </source>
</evidence>
<gene>
    <name evidence="15" type="ORF">COHA_004411</name>
</gene>
<comment type="subcellular location">
    <subcellularLocation>
        <location evidence="1 14">Endoplasmic reticulum membrane</location>
        <topology evidence="1 14">Multi-pass membrane protein</topology>
    </subcellularLocation>
</comment>
<organism evidence="15 16">
    <name type="scientific">Chlorella ohadii</name>
    <dbReference type="NCBI Taxonomy" id="2649997"/>
    <lineage>
        <taxon>Eukaryota</taxon>
        <taxon>Viridiplantae</taxon>
        <taxon>Chlorophyta</taxon>
        <taxon>core chlorophytes</taxon>
        <taxon>Trebouxiophyceae</taxon>
        <taxon>Chlorellales</taxon>
        <taxon>Chlorellaceae</taxon>
        <taxon>Chlorella clade</taxon>
        <taxon>Chlorella</taxon>
    </lineage>
</organism>
<dbReference type="EMBL" id="JADXDR010000058">
    <property type="protein sequence ID" value="KAI7841882.1"/>
    <property type="molecule type" value="Genomic_DNA"/>
</dbReference>
<evidence type="ECO:0000313" key="16">
    <source>
        <dbReference type="Proteomes" id="UP001205105"/>
    </source>
</evidence>
<evidence type="ECO:0000256" key="11">
    <source>
        <dbReference type="ARBA" id="ARBA00023098"/>
    </source>
</evidence>
<dbReference type="GO" id="GO:0019432">
    <property type="term" value="P:triglyceride biosynthetic process"/>
    <property type="evidence" value="ECO:0007669"/>
    <property type="project" value="TreeGrafter"/>
</dbReference>
<keyword evidence="9 14" id="KW-0256">Endoplasmic reticulum</keyword>
<comment type="caution">
    <text evidence="14">Lacks conserved residue(s) required for the propagation of feature annotation.</text>
</comment>
<reference evidence="15" key="1">
    <citation type="submission" date="2020-11" db="EMBL/GenBank/DDBJ databases">
        <title>Chlorella ohadii genome sequencing and assembly.</title>
        <authorList>
            <person name="Murik O."/>
            <person name="Treves H."/>
            <person name="Kedem I."/>
            <person name="Shotland Y."/>
            <person name="Kaplan A."/>
        </authorList>
    </citation>
    <scope>NUCLEOTIDE SEQUENCE</scope>
    <source>
        <strain evidence="15">1</strain>
    </source>
</reference>
<evidence type="ECO:0000256" key="8">
    <source>
        <dbReference type="ARBA" id="ARBA00022798"/>
    </source>
</evidence>
<evidence type="ECO:0000256" key="7">
    <source>
        <dbReference type="ARBA" id="ARBA00022692"/>
    </source>
</evidence>
<dbReference type="PANTHER" id="PTHR12317">
    <property type="entry name" value="DIACYLGLYCEROL O-ACYLTRANSFERASE"/>
    <property type="match status" value="1"/>
</dbReference>
<evidence type="ECO:0000256" key="1">
    <source>
        <dbReference type="ARBA" id="ARBA00004477"/>
    </source>
</evidence>
<evidence type="ECO:0000256" key="14">
    <source>
        <dbReference type="RuleBase" id="RU367023"/>
    </source>
</evidence>
<sequence>MGLHSFLALLGALWLPARYLMLFGGWGLYFWLLYSKPVLRIPLALYLVYIFSPAGKRALDNNRWPLVFRRWYPMYKWAAWWAPAQLVKTADLDPAGRYLLAVHPHGVLGSFPLMAIGTEALGFGRLFPGIRVSLGVFDSIMYTPFVRELCFLHGWCGVDRLTLLARLRQGPGSAVGIYVGGAAEAVYAEPGTLDLVLLRRKGFIKVAIEGCASLVPVLGFGENDQYHRIKVLRGGFVDRLQVVTKKYGGFTLPLAYGRGILGLSAGPWPEKVPLAAVVGAPLELPPFKGDLRSEAGRAHVDACHALYCAALQKLYDEHKDKYAPHRTRDMRFVE</sequence>
<evidence type="ECO:0000256" key="4">
    <source>
        <dbReference type="ARBA" id="ARBA00005420"/>
    </source>
</evidence>
<keyword evidence="5" id="KW-0444">Lipid biosynthesis</keyword>
<keyword evidence="6 14" id="KW-0808">Transferase</keyword>
<evidence type="ECO:0000256" key="3">
    <source>
        <dbReference type="ARBA" id="ARBA00005189"/>
    </source>
</evidence>
<dbReference type="GO" id="GO:0005789">
    <property type="term" value="C:endoplasmic reticulum membrane"/>
    <property type="evidence" value="ECO:0007669"/>
    <property type="project" value="UniProtKB-SubCell"/>
</dbReference>
<keyword evidence="13" id="KW-0012">Acyltransferase</keyword>
<keyword evidence="8" id="KW-0319">Glycerol metabolism</keyword>
<evidence type="ECO:0000256" key="6">
    <source>
        <dbReference type="ARBA" id="ARBA00022679"/>
    </source>
</evidence>
<comment type="pathway">
    <text evidence="3">Lipid metabolism.</text>
</comment>
<comment type="similarity">
    <text evidence="4 14">Belongs to the diacylglycerol acyltransferase family.</text>
</comment>
<dbReference type="AlphaFoldDB" id="A0AAD5H780"/>
<protein>
    <recommendedName>
        <fullName evidence="14">Acyltransferase</fullName>
        <ecNumber evidence="14">2.3.1.-</ecNumber>
    </recommendedName>
</protein>
<dbReference type="Pfam" id="PF03982">
    <property type="entry name" value="DAGAT"/>
    <property type="match status" value="1"/>
</dbReference>
<dbReference type="InterPro" id="IPR007130">
    <property type="entry name" value="DAGAT"/>
</dbReference>
<comment type="pathway">
    <text evidence="2">Glycerolipid metabolism; triacylglycerol biosynthesis.</text>
</comment>
<dbReference type="GO" id="GO:0006071">
    <property type="term" value="P:glycerol metabolic process"/>
    <property type="evidence" value="ECO:0007669"/>
    <property type="project" value="UniProtKB-KW"/>
</dbReference>
<dbReference type="PANTHER" id="PTHR12317:SF0">
    <property type="entry name" value="ACYLTRANSFERASE"/>
    <property type="match status" value="1"/>
</dbReference>
<evidence type="ECO:0000256" key="5">
    <source>
        <dbReference type="ARBA" id="ARBA00022516"/>
    </source>
</evidence>
<comment type="caution">
    <text evidence="15">The sequence shown here is derived from an EMBL/GenBank/DDBJ whole genome shotgun (WGS) entry which is preliminary data.</text>
</comment>
<keyword evidence="11" id="KW-0443">Lipid metabolism</keyword>
<keyword evidence="10 14" id="KW-1133">Transmembrane helix</keyword>
<evidence type="ECO:0000256" key="9">
    <source>
        <dbReference type="ARBA" id="ARBA00022824"/>
    </source>
</evidence>
<dbReference type="GO" id="GO:0004144">
    <property type="term" value="F:diacylglycerol O-acyltransferase activity"/>
    <property type="evidence" value="ECO:0007669"/>
    <property type="project" value="TreeGrafter"/>
</dbReference>
<keyword evidence="16" id="KW-1185">Reference proteome</keyword>
<feature type="transmembrane region" description="Helical" evidence="14">
    <location>
        <begin position="7"/>
        <end position="32"/>
    </location>
</feature>
<accession>A0AAD5H780</accession>
<evidence type="ECO:0000256" key="10">
    <source>
        <dbReference type="ARBA" id="ARBA00022989"/>
    </source>
</evidence>
<evidence type="ECO:0000256" key="12">
    <source>
        <dbReference type="ARBA" id="ARBA00023136"/>
    </source>
</evidence>
<evidence type="ECO:0000313" key="15">
    <source>
        <dbReference type="EMBL" id="KAI7841882.1"/>
    </source>
</evidence>
<dbReference type="CDD" id="cd07987">
    <property type="entry name" value="LPLAT_MGAT-like"/>
    <property type="match status" value="1"/>
</dbReference>
<evidence type="ECO:0000256" key="2">
    <source>
        <dbReference type="ARBA" id="ARBA00004771"/>
    </source>
</evidence>
<dbReference type="Proteomes" id="UP001205105">
    <property type="component" value="Unassembled WGS sequence"/>
</dbReference>
<dbReference type="EC" id="2.3.1.-" evidence="14"/>
<keyword evidence="12 14" id="KW-0472">Membrane</keyword>